<keyword evidence="1" id="KW-1133">Transmembrane helix</keyword>
<name>A0A8S5NNA6_9CAUD</name>
<sequence length="146" mass="16476">MKFGFRTPSIKKSIKARTTGKIKRSIKKSVNPVYGKKGIGYIKNPEKALKNSLYHKTTIDITKTLKSNASKNNHTTNNSILEKMNNQQHKIEQKNQSSKIKEDIKLSPKTEKIIAIFAYIISTIIIGYILILVISFVIGIIKGFIV</sequence>
<accession>A0A8S5NNA6</accession>
<keyword evidence="1" id="KW-0472">Membrane</keyword>
<proteinExistence type="predicted"/>
<evidence type="ECO:0008006" key="3">
    <source>
        <dbReference type="Google" id="ProtNLM"/>
    </source>
</evidence>
<reference evidence="2" key="1">
    <citation type="journal article" date="2021" name="Proc. Natl. Acad. Sci. U.S.A.">
        <title>A Catalog of Tens of Thousands of Viruses from Human Metagenomes Reveals Hidden Associations with Chronic Diseases.</title>
        <authorList>
            <person name="Tisza M.J."/>
            <person name="Buck C.B."/>
        </authorList>
    </citation>
    <scope>NUCLEOTIDE SEQUENCE</scope>
    <source>
        <strain evidence="2">Cthh925</strain>
    </source>
</reference>
<evidence type="ECO:0000256" key="1">
    <source>
        <dbReference type="SAM" id="Phobius"/>
    </source>
</evidence>
<protein>
    <recommendedName>
        <fullName evidence="3">Phage protein</fullName>
    </recommendedName>
</protein>
<evidence type="ECO:0000313" key="2">
    <source>
        <dbReference type="EMBL" id="DAD95762.1"/>
    </source>
</evidence>
<feature type="transmembrane region" description="Helical" evidence="1">
    <location>
        <begin position="113"/>
        <end position="141"/>
    </location>
</feature>
<keyword evidence="1" id="KW-0812">Transmembrane</keyword>
<organism evidence="2">
    <name type="scientific">Siphoviridae sp. cthh925</name>
    <dbReference type="NCBI Taxonomy" id="2826425"/>
    <lineage>
        <taxon>Viruses</taxon>
        <taxon>Duplodnaviria</taxon>
        <taxon>Heunggongvirae</taxon>
        <taxon>Uroviricota</taxon>
        <taxon>Caudoviricetes</taxon>
    </lineage>
</organism>
<dbReference type="EMBL" id="BK015200">
    <property type="protein sequence ID" value="DAD95762.1"/>
    <property type="molecule type" value="Genomic_DNA"/>
</dbReference>